<keyword evidence="1" id="KW-0812">Transmembrane</keyword>
<evidence type="ECO:0000313" key="2">
    <source>
        <dbReference type="Proteomes" id="UP000095282"/>
    </source>
</evidence>
<dbReference type="InterPro" id="IPR019422">
    <property type="entry name" value="7TM_GPCR_serpentine_rcpt_Srh"/>
</dbReference>
<reference evidence="3" key="1">
    <citation type="submission" date="2016-11" db="UniProtKB">
        <authorList>
            <consortium name="WormBaseParasite"/>
        </authorList>
    </citation>
    <scope>IDENTIFICATION</scope>
</reference>
<evidence type="ECO:0000256" key="1">
    <source>
        <dbReference type="SAM" id="Phobius"/>
    </source>
</evidence>
<keyword evidence="1" id="KW-0472">Membrane</keyword>
<dbReference type="Proteomes" id="UP000095282">
    <property type="component" value="Unplaced"/>
</dbReference>
<dbReference type="Pfam" id="PF10318">
    <property type="entry name" value="7TM_GPCR_Srh"/>
    <property type="match status" value="1"/>
</dbReference>
<keyword evidence="2" id="KW-1185">Reference proteome</keyword>
<keyword evidence="1" id="KW-1133">Transmembrane helix</keyword>
<proteinExistence type="predicted"/>
<protein>
    <submittedName>
        <fullName evidence="3">ABC transporter permease</fullName>
    </submittedName>
</protein>
<feature type="transmembrane region" description="Helical" evidence="1">
    <location>
        <begin position="27"/>
        <end position="54"/>
    </location>
</feature>
<dbReference type="AlphaFoldDB" id="A0A1I7UXP8"/>
<evidence type="ECO:0000313" key="3">
    <source>
        <dbReference type="WBParaSite" id="Csp11.Scaffold630.g20379.t1"/>
    </source>
</evidence>
<dbReference type="WBParaSite" id="Csp11.Scaffold630.g20379.t1">
    <property type="protein sequence ID" value="Csp11.Scaffold630.g20379.t1"/>
    <property type="gene ID" value="Csp11.Scaffold630.g20379"/>
</dbReference>
<sequence length="78" mass="8986">MIHSFYCLRKSQLIDTFSARTKRLQVAFFRAAIAQTAAPIIVLFVPFIMLGYLLMTKANLQGWFEKEEKVSAERTSQI</sequence>
<organism evidence="2 3">
    <name type="scientific">Caenorhabditis tropicalis</name>
    <dbReference type="NCBI Taxonomy" id="1561998"/>
    <lineage>
        <taxon>Eukaryota</taxon>
        <taxon>Metazoa</taxon>
        <taxon>Ecdysozoa</taxon>
        <taxon>Nematoda</taxon>
        <taxon>Chromadorea</taxon>
        <taxon>Rhabditida</taxon>
        <taxon>Rhabditina</taxon>
        <taxon>Rhabditomorpha</taxon>
        <taxon>Rhabditoidea</taxon>
        <taxon>Rhabditidae</taxon>
        <taxon>Peloderinae</taxon>
        <taxon>Caenorhabditis</taxon>
    </lineage>
</organism>
<name>A0A1I7UXP8_9PELO</name>
<accession>A0A1I7UXP8</accession>